<proteinExistence type="predicted"/>
<sequence>MLAFISCVLAIVAILVAIKASNRTFRLEKELSDLKATLQDAELSDASNAPVSFPRASTSTSKAINPDAVVAESRETPSDESLRQAQYKHQQTIPSHYQAVKPSSLNVASVAHSAAKAPSSPLSDAANLSKERAPTNTLNDLDTVFDRGLRKLVSSFKENWLVWVGAIAMLIGGGYLVQVIGSRIEFSPVMRVAIAFTLSALTIAVGEWFHRREQKDETRGKRASGFSYVPAAITGTGLTGIYCTVIFAFVVYQMLAPTTSLVILATAAFSSLALSLRQGPLMAVLGLVGGYSAPLWIGGTDPNDFLLGGYIAAITLAGTVLMQQAKQAWLAPSIAVPHLLWMVILIEAVPQAQLFMWLSVFLTFTLYVLFAVPRLGWLLDFRYRHGQTTLTHHPVVMSIATVLLLFWSTEQFDVMSGIEMLYLYGFLMVTLWLPALRKGIAPRIFQGVSVVVAVSLLILSFSMKAFDWWLSDREILMCLGVSTMLVALRTVAQYLGGDRSVPSRVLLVVLAPIMTIFTLAYVDVLMAEQLVFWSMFTALVAGLYVQIGMRVPALTEDVSACVHGMFVALSFVWFDDATLTFAISAQVAVMALQAQYGIFRPAYWAIKVAMSLLVVRLTLLPFIPDWQPQDGGNWSWVLLSYLPSLALLAYARVVLRNTQADIANWFEGAFLHVFLVALFTQTNYWLTGSYGYVTDIDFTSSIVYANQALVMALVYGYRSQFADKLSLLYRGYGHLLLLAFVAFEVLLNTKESPLIHDHVLASEWPVFNMLTLGWLLPAAVLFGAYFYRLSALQISTRIYAGTGLALAGIWLGMSIRHFWQPSSMTIFHSTSMAELFSYSVAGLVVGGVLTWAGVTRQALHVQRVGLALLACVAVKVFLWDVSSLDGFWRAISFLGLGASLIGLGWLFQKLNKSVSEKPAM</sequence>
<gene>
    <name evidence="2" type="ORF">BCT23_22205</name>
</gene>
<name>A0A2N7L776_9GAMM</name>
<feature type="transmembrane region" description="Helical" evidence="1">
    <location>
        <begin position="727"/>
        <end position="746"/>
    </location>
</feature>
<feature type="transmembrane region" description="Helical" evidence="1">
    <location>
        <begin position="665"/>
        <end position="686"/>
    </location>
</feature>
<accession>A0A2N7L776</accession>
<feature type="transmembrane region" description="Helical" evidence="1">
    <location>
        <begin position="887"/>
        <end position="907"/>
    </location>
</feature>
<keyword evidence="1" id="KW-0472">Membrane</keyword>
<keyword evidence="1" id="KW-0812">Transmembrane</keyword>
<feature type="transmembrane region" description="Helical" evidence="1">
    <location>
        <begin position="389"/>
        <end position="408"/>
    </location>
</feature>
<dbReference type="PANTHER" id="PTHR38434:SF1">
    <property type="entry name" value="BLL2549 PROTEIN"/>
    <property type="match status" value="1"/>
</dbReference>
<feature type="transmembrane region" description="Helical" evidence="1">
    <location>
        <begin position="530"/>
        <end position="547"/>
    </location>
</feature>
<feature type="transmembrane region" description="Helical" evidence="1">
    <location>
        <begin position="160"/>
        <end position="177"/>
    </location>
</feature>
<feature type="transmembrane region" description="Helical" evidence="1">
    <location>
        <begin position="835"/>
        <end position="852"/>
    </location>
</feature>
<feature type="transmembrane region" description="Helical" evidence="1">
    <location>
        <begin position="261"/>
        <end position="285"/>
    </location>
</feature>
<organism evidence="2 3">
    <name type="scientific">Enterovibrio norvegicus</name>
    <dbReference type="NCBI Taxonomy" id="188144"/>
    <lineage>
        <taxon>Bacteria</taxon>
        <taxon>Pseudomonadati</taxon>
        <taxon>Pseudomonadota</taxon>
        <taxon>Gammaproteobacteria</taxon>
        <taxon>Vibrionales</taxon>
        <taxon>Vibrionaceae</taxon>
        <taxon>Enterovibrio</taxon>
    </lineage>
</organism>
<dbReference type="Proteomes" id="UP000235387">
    <property type="component" value="Unassembled WGS sequence"/>
</dbReference>
<dbReference type="PIRSF" id="PIRSF035905">
    <property type="entry name" value="UCP035905_mp"/>
    <property type="match status" value="1"/>
</dbReference>
<feature type="transmembrane region" description="Helical" evidence="1">
    <location>
        <begin position="229"/>
        <end position="252"/>
    </location>
</feature>
<feature type="transmembrane region" description="Helical" evidence="1">
    <location>
        <begin position="329"/>
        <end position="349"/>
    </location>
</feature>
<dbReference type="EMBL" id="MDAL01000037">
    <property type="protein sequence ID" value="PMN89826.1"/>
    <property type="molecule type" value="Genomic_DNA"/>
</dbReference>
<evidence type="ECO:0000313" key="3">
    <source>
        <dbReference type="Proteomes" id="UP000235387"/>
    </source>
</evidence>
<feature type="transmembrane region" description="Helical" evidence="1">
    <location>
        <begin position="355"/>
        <end position="377"/>
    </location>
</feature>
<feature type="transmembrane region" description="Helical" evidence="1">
    <location>
        <begin position="414"/>
        <end position="432"/>
    </location>
</feature>
<feature type="transmembrane region" description="Helical" evidence="1">
    <location>
        <begin position="766"/>
        <end position="786"/>
    </location>
</feature>
<dbReference type="InterPro" id="IPR019286">
    <property type="entry name" value="DUF2339_TM"/>
</dbReference>
<evidence type="ECO:0000256" key="1">
    <source>
        <dbReference type="SAM" id="Phobius"/>
    </source>
</evidence>
<feature type="transmembrane region" description="Helical" evidence="1">
    <location>
        <begin position="698"/>
        <end position="715"/>
    </location>
</feature>
<dbReference type="AlphaFoldDB" id="A0A2N7L776"/>
<dbReference type="PANTHER" id="PTHR38434">
    <property type="entry name" value="BLL2549 PROTEIN"/>
    <property type="match status" value="1"/>
</dbReference>
<feature type="transmembrane region" description="Helical" evidence="1">
    <location>
        <begin position="189"/>
        <end position="209"/>
    </location>
</feature>
<reference evidence="3" key="1">
    <citation type="submission" date="2016-07" db="EMBL/GenBank/DDBJ databases">
        <title>Nontailed viruses are major unrecognized killers of bacteria in the ocean.</title>
        <authorList>
            <person name="Kauffman K."/>
            <person name="Hussain F."/>
            <person name="Yang J."/>
            <person name="Arevalo P."/>
            <person name="Brown J."/>
            <person name="Cutler M."/>
            <person name="Kelly L."/>
            <person name="Polz M.F."/>
        </authorList>
    </citation>
    <scope>NUCLEOTIDE SEQUENCE [LARGE SCALE GENOMIC DNA]</scope>
    <source>
        <strain evidence="3">10N.261.45.A10</strain>
    </source>
</reference>
<evidence type="ECO:0008006" key="4">
    <source>
        <dbReference type="Google" id="ProtNLM"/>
    </source>
</evidence>
<dbReference type="RefSeq" id="WP_102391686.1">
    <property type="nucleotide sequence ID" value="NZ_MDAL01000037.1"/>
</dbReference>
<feature type="transmembrane region" description="Helical" evidence="1">
    <location>
        <begin position="444"/>
        <end position="462"/>
    </location>
</feature>
<comment type="caution">
    <text evidence="2">The sequence shown here is derived from an EMBL/GenBank/DDBJ whole genome shotgun (WGS) entry which is preliminary data.</text>
</comment>
<dbReference type="Pfam" id="PF10101">
    <property type="entry name" value="DUF2339"/>
    <property type="match status" value="1"/>
</dbReference>
<feature type="transmembrane region" description="Helical" evidence="1">
    <location>
        <begin position="798"/>
        <end position="815"/>
    </location>
</feature>
<keyword evidence="1" id="KW-1133">Transmembrane helix</keyword>
<protein>
    <recommendedName>
        <fullName evidence="4">DUF2339 domain-containing protein</fullName>
    </recommendedName>
</protein>
<dbReference type="InterPro" id="IPR014600">
    <property type="entry name" value="UCP035905_mem"/>
</dbReference>
<evidence type="ECO:0000313" key="2">
    <source>
        <dbReference type="EMBL" id="PMN89826.1"/>
    </source>
</evidence>
<feature type="transmembrane region" description="Helical" evidence="1">
    <location>
        <begin position="864"/>
        <end position="881"/>
    </location>
</feature>
<feature type="transmembrane region" description="Helical" evidence="1">
    <location>
        <begin position="635"/>
        <end position="653"/>
    </location>
</feature>
<feature type="transmembrane region" description="Helical" evidence="1">
    <location>
        <begin position="504"/>
        <end position="524"/>
    </location>
</feature>
<feature type="transmembrane region" description="Helical" evidence="1">
    <location>
        <begin position="604"/>
        <end position="623"/>
    </location>
</feature>
<feature type="transmembrane region" description="Helical" evidence="1">
    <location>
        <begin position="305"/>
        <end position="322"/>
    </location>
</feature>